<organism evidence="1 2">
    <name type="scientific">Pseudolycoriella hygida</name>
    <dbReference type="NCBI Taxonomy" id="35572"/>
    <lineage>
        <taxon>Eukaryota</taxon>
        <taxon>Metazoa</taxon>
        <taxon>Ecdysozoa</taxon>
        <taxon>Arthropoda</taxon>
        <taxon>Hexapoda</taxon>
        <taxon>Insecta</taxon>
        <taxon>Pterygota</taxon>
        <taxon>Neoptera</taxon>
        <taxon>Endopterygota</taxon>
        <taxon>Diptera</taxon>
        <taxon>Nematocera</taxon>
        <taxon>Sciaroidea</taxon>
        <taxon>Sciaridae</taxon>
        <taxon>Pseudolycoriella</taxon>
    </lineage>
</organism>
<dbReference type="PANTHER" id="PTHR13333">
    <property type="entry name" value="M-AAA PROTEASE-INTERACTING PROTEIN 1, MITOCHONDRIAL"/>
    <property type="match status" value="1"/>
</dbReference>
<keyword evidence="2" id="KW-1185">Reference proteome</keyword>
<protein>
    <submittedName>
        <fullName evidence="1">M-AAA protease-interacting protein 1, mitochondrial</fullName>
    </submittedName>
</protein>
<dbReference type="OrthoDB" id="7249367at2759"/>
<dbReference type="GO" id="GO:0008233">
    <property type="term" value="F:peptidase activity"/>
    <property type="evidence" value="ECO:0007669"/>
    <property type="project" value="UniProtKB-KW"/>
</dbReference>
<accession>A0A9Q0S537</accession>
<comment type="caution">
    <text evidence="1">The sequence shown here is derived from an EMBL/GenBank/DDBJ whole genome shotgun (WGS) entry which is preliminary data.</text>
</comment>
<keyword evidence="1" id="KW-0378">Hydrolase</keyword>
<evidence type="ECO:0000313" key="2">
    <source>
        <dbReference type="Proteomes" id="UP001151699"/>
    </source>
</evidence>
<evidence type="ECO:0000313" key="1">
    <source>
        <dbReference type="EMBL" id="KAJ6643765.1"/>
    </source>
</evidence>
<dbReference type="EMBL" id="WJQU01000002">
    <property type="protein sequence ID" value="KAJ6643765.1"/>
    <property type="molecule type" value="Genomic_DNA"/>
</dbReference>
<dbReference type="AlphaFoldDB" id="A0A9Q0S537"/>
<dbReference type="PANTHER" id="PTHR13333:SF5">
    <property type="entry name" value="M-AAA PROTEASE-INTERACTING PROTEIN 1, MITOCHONDRIAL"/>
    <property type="match status" value="1"/>
</dbReference>
<dbReference type="GO" id="GO:0005743">
    <property type="term" value="C:mitochondrial inner membrane"/>
    <property type="evidence" value="ECO:0007669"/>
    <property type="project" value="TreeGrafter"/>
</dbReference>
<proteinExistence type="predicted"/>
<dbReference type="GO" id="GO:0043022">
    <property type="term" value="F:ribosome binding"/>
    <property type="evidence" value="ECO:0007669"/>
    <property type="project" value="TreeGrafter"/>
</dbReference>
<gene>
    <name evidence="1" type="primary">Maip1_0</name>
    <name evidence="1" type="ORF">Bhyg_08730</name>
</gene>
<sequence>MMALPVLQKIIQKCSLLNTRTALSRSQNKFSNETKSASKILTNKFRNLYRLHSSSYLTQSNVSQTKQLNKHLILQSTQRCDVFGSVTYRTYTTEDNQRSKESPPLMKFPKITRPSVRYTIRNWHVVNSFIRPCIDSDFTLANFTEGSKHAVQVMSWAMASGELNILDGFVSSRAFYEIKKNLSVMSRSQRDQIAVLKDDIYFCFPYLVSVFSDKRFHERVVEITMVFHVLRGLQEMRKRDSYPLPLPMLIGMLPEYRGNVFICNYRFYKVYTRGRESNWIINVANHFKRVD</sequence>
<dbReference type="GO" id="GO:0006508">
    <property type="term" value="P:proteolysis"/>
    <property type="evidence" value="ECO:0007669"/>
    <property type="project" value="UniProtKB-KW"/>
</dbReference>
<name>A0A9Q0S537_9DIPT</name>
<keyword evidence="1" id="KW-0645">Protease</keyword>
<reference evidence="1" key="1">
    <citation type="submission" date="2022-07" db="EMBL/GenBank/DDBJ databases">
        <authorList>
            <person name="Trinca V."/>
            <person name="Uliana J.V.C."/>
            <person name="Torres T.T."/>
            <person name="Ward R.J."/>
            <person name="Monesi N."/>
        </authorList>
    </citation>
    <scope>NUCLEOTIDE SEQUENCE</scope>
    <source>
        <strain evidence="1">HSMRA1968</strain>
        <tissue evidence="1">Whole embryos</tissue>
    </source>
</reference>
<dbReference type="Proteomes" id="UP001151699">
    <property type="component" value="Chromosome B"/>
</dbReference>
<dbReference type="GO" id="GO:0032979">
    <property type="term" value="P:protein insertion into mitochondrial inner membrane from matrix"/>
    <property type="evidence" value="ECO:0007669"/>
    <property type="project" value="TreeGrafter"/>
</dbReference>